<sequence length="77" mass="8685">MDTNETSPQKNELISKQSQEISTLNTEVEELRKEVKQLREDLELINVFQKKPVVSTELVQTVGGLIIAALVIIGIFF</sequence>
<keyword evidence="2" id="KW-0472">Membrane</keyword>
<keyword evidence="4" id="KW-1185">Reference proteome</keyword>
<dbReference type="EMBL" id="FUYJ01000009">
    <property type="protein sequence ID" value="SKB05048.1"/>
    <property type="molecule type" value="Genomic_DNA"/>
</dbReference>
<dbReference type="RefSeq" id="WP_009498669.1">
    <property type="nucleotide sequence ID" value="NZ_FUYJ01000009.1"/>
</dbReference>
<evidence type="ECO:0000256" key="1">
    <source>
        <dbReference type="SAM" id="Coils"/>
    </source>
</evidence>
<keyword evidence="2" id="KW-1133">Transmembrane helix</keyword>
<evidence type="ECO:0000256" key="2">
    <source>
        <dbReference type="SAM" id="Phobius"/>
    </source>
</evidence>
<keyword evidence="1" id="KW-0175">Coiled coil</keyword>
<evidence type="ECO:0000313" key="4">
    <source>
        <dbReference type="Proteomes" id="UP000190042"/>
    </source>
</evidence>
<gene>
    <name evidence="3" type="ORF">SAMN04244570_3537</name>
</gene>
<proteinExistence type="predicted"/>
<organism evidence="3 4">
    <name type="scientific">Sporosarcina newyorkensis</name>
    <dbReference type="NCBI Taxonomy" id="759851"/>
    <lineage>
        <taxon>Bacteria</taxon>
        <taxon>Bacillati</taxon>
        <taxon>Bacillota</taxon>
        <taxon>Bacilli</taxon>
        <taxon>Bacillales</taxon>
        <taxon>Caryophanaceae</taxon>
        <taxon>Sporosarcina</taxon>
    </lineage>
</organism>
<evidence type="ECO:0000313" key="3">
    <source>
        <dbReference type="EMBL" id="SKB05048.1"/>
    </source>
</evidence>
<dbReference type="Proteomes" id="UP000190042">
    <property type="component" value="Unassembled WGS sequence"/>
</dbReference>
<reference evidence="4" key="1">
    <citation type="submission" date="2017-02" db="EMBL/GenBank/DDBJ databases">
        <authorList>
            <person name="Varghese N."/>
            <person name="Submissions S."/>
        </authorList>
    </citation>
    <scope>NUCLEOTIDE SEQUENCE [LARGE SCALE GENOMIC DNA]</scope>
    <source>
        <strain evidence="4">DSM 23966</strain>
    </source>
</reference>
<feature type="coiled-coil region" evidence="1">
    <location>
        <begin position="14"/>
        <end position="48"/>
    </location>
</feature>
<protein>
    <submittedName>
        <fullName evidence="3">Uncharacterized protein</fullName>
    </submittedName>
</protein>
<keyword evidence="2" id="KW-0812">Transmembrane</keyword>
<feature type="transmembrane region" description="Helical" evidence="2">
    <location>
        <begin position="58"/>
        <end position="76"/>
    </location>
</feature>
<dbReference type="AlphaFoldDB" id="A0A1T4YTY0"/>
<accession>A0A1T4YTY0</accession>
<name>A0A1T4YTY0_9BACL</name>